<gene>
    <name evidence="1" type="ORF">SAMN05421854_11271</name>
</gene>
<name>A0A1I5YGG3_9PSEU</name>
<reference evidence="1 2" key="1">
    <citation type="submission" date="2016-10" db="EMBL/GenBank/DDBJ databases">
        <authorList>
            <person name="de Groot N.N."/>
        </authorList>
    </citation>
    <scope>NUCLEOTIDE SEQUENCE [LARGE SCALE GENOMIC DNA]</scope>
    <source>
        <strain evidence="1 2">DSM 44637</strain>
    </source>
</reference>
<proteinExistence type="predicted"/>
<protein>
    <submittedName>
        <fullName evidence="1">Uncharacterized protein</fullName>
    </submittedName>
</protein>
<accession>A0A1I5YGG3</accession>
<sequence length="43" mass="4311">MHGYGEIFSVQFSGEPTNGLDTATTCAKAVAVAKTAAPSPGRA</sequence>
<dbReference type="AlphaFoldDB" id="A0A1I5YGG3"/>
<dbReference type="EMBL" id="FOWC01000012">
    <property type="protein sequence ID" value="SFQ43295.1"/>
    <property type="molecule type" value="Genomic_DNA"/>
</dbReference>
<evidence type="ECO:0000313" key="2">
    <source>
        <dbReference type="Proteomes" id="UP000199137"/>
    </source>
</evidence>
<dbReference type="RefSeq" id="WP_255366060.1">
    <property type="nucleotide sequence ID" value="NZ_FOWC01000012.1"/>
</dbReference>
<organism evidence="1 2">
    <name type="scientific">Amycolatopsis rubida</name>
    <dbReference type="NCBI Taxonomy" id="112413"/>
    <lineage>
        <taxon>Bacteria</taxon>
        <taxon>Bacillati</taxon>
        <taxon>Actinomycetota</taxon>
        <taxon>Actinomycetes</taxon>
        <taxon>Pseudonocardiales</taxon>
        <taxon>Pseudonocardiaceae</taxon>
        <taxon>Amycolatopsis</taxon>
    </lineage>
</organism>
<evidence type="ECO:0000313" key="1">
    <source>
        <dbReference type="EMBL" id="SFQ43295.1"/>
    </source>
</evidence>
<dbReference type="Proteomes" id="UP000199137">
    <property type="component" value="Unassembled WGS sequence"/>
</dbReference>